<feature type="domain" description="SIAH-type" evidence="8">
    <location>
        <begin position="104"/>
        <end position="191"/>
    </location>
</feature>
<evidence type="ECO:0000256" key="2">
    <source>
        <dbReference type="ARBA" id="ARBA00022771"/>
    </source>
</evidence>
<evidence type="ECO:0000259" key="7">
    <source>
        <dbReference type="PROSITE" id="PS50145"/>
    </source>
</evidence>
<feature type="region of interest" description="Disordered" evidence="5">
    <location>
        <begin position="442"/>
        <end position="476"/>
    </location>
</feature>
<name>A0A1X2GZC8_9FUNG</name>
<feature type="region of interest" description="Disordered" evidence="5">
    <location>
        <begin position="335"/>
        <end position="406"/>
    </location>
</feature>
<feature type="compositionally biased region" description="Low complexity" evidence="5">
    <location>
        <begin position="465"/>
        <end position="474"/>
    </location>
</feature>
<feature type="compositionally biased region" description="Polar residues" evidence="5">
    <location>
        <begin position="335"/>
        <end position="344"/>
    </location>
</feature>
<feature type="compositionally biased region" description="Low complexity" evidence="5">
    <location>
        <begin position="375"/>
        <end position="396"/>
    </location>
</feature>
<dbReference type="PANTHER" id="PTHR10131:SF94">
    <property type="entry name" value="TNF RECEPTOR-ASSOCIATED FACTOR 4"/>
    <property type="match status" value="1"/>
</dbReference>
<dbReference type="GO" id="GO:0008270">
    <property type="term" value="F:zinc ion binding"/>
    <property type="evidence" value="ECO:0007669"/>
    <property type="project" value="UniProtKB-KW"/>
</dbReference>
<evidence type="ECO:0008006" key="11">
    <source>
        <dbReference type="Google" id="ProtNLM"/>
    </source>
</evidence>
<feature type="compositionally biased region" description="Low complexity" evidence="5">
    <location>
        <begin position="257"/>
        <end position="274"/>
    </location>
</feature>
<keyword evidence="2 4" id="KW-0863">Zinc-finger</keyword>
<feature type="region of interest" description="Disordered" evidence="5">
    <location>
        <begin position="224"/>
        <end position="282"/>
    </location>
</feature>
<reference evidence="9 10" key="1">
    <citation type="submission" date="2016-07" db="EMBL/GenBank/DDBJ databases">
        <title>Pervasive Adenine N6-methylation of Active Genes in Fungi.</title>
        <authorList>
            <consortium name="DOE Joint Genome Institute"/>
            <person name="Mondo S.J."/>
            <person name="Dannebaum R.O."/>
            <person name="Kuo R.C."/>
            <person name="Labutti K."/>
            <person name="Haridas S."/>
            <person name="Kuo A."/>
            <person name="Salamov A."/>
            <person name="Ahrendt S.R."/>
            <person name="Lipzen A."/>
            <person name="Sullivan W."/>
            <person name="Andreopoulos W.B."/>
            <person name="Clum A."/>
            <person name="Lindquist E."/>
            <person name="Daum C."/>
            <person name="Ramamoorthy G.K."/>
            <person name="Gryganskyi A."/>
            <person name="Culley D."/>
            <person name="Magnuson J.K."/>
            <person name="James T.Y."/>
            <person name="O'Malley M.A."/>
            <person name="Stajich J.E."/>
            <person name="Spatafora J.W."/>
            <person name="Visel A."/>
            <person name="Grigoriev I.V."/>
        </authorList>
    </citation>
    <scope>NUCLEOTIDE SEQUENCE [LARGE SCALE GENOMIC DNA]</scope>
    <source>
        <strain evidence="9 10">NRRL 3301</strain>
    </source>
</reference>
<comment type="caution">
    <text evidence="9">The sequence shown here is derived from an EMBL/GenBank/DDBJ whole genome shotgun (WGS) entry which is preliminary data.</text>
</comment>
<dbReference type="SUPFAM" id="SSF49599">
    <property type="entry name" value="TRAF domain-like"/>
    <property type="match status" value="1"/>
</dbReference>
<dbReference type="SUPFAM" id="SSF57850">
    <property type="entry name" value="RING/U-box"/>
    <property type="match status" value="1"/>
</dbReference>
<evidence type="ECO:0000313" key="9">
    <source>
        <dbReference type="EMBL" id="ORX63024.1"/>
    </source>
</evidence>
<dbReference type="PROSITE" id="PS50089">
    <property type="entry name" value="ZF_RING_2"/>
    <property type="match status" value="1"/>
</dbReference>
<evidence type="ECO:0000259" key="6">
    <source>
        <dbReference type="PROSITE" id="PS50089"/>
    </source>
</evidence>
<dbReference type="Gene3D" id="3.30.40.10">
    <property type="entry name" value="Zinc/RING finger domain, C3HC4 (zinc finger)"/>
    <property type="match status" value="2"/>
</dbReference>
<feature type="compositionally biased region" description="Low complexity" evidence="5">
    <location>
        <begin position="240"/>
        <end position="250"/>
    </location>
</feature>
<dbReference type="EMBL" id="MCGT01000001">
    <property type="protein sequence ID" value="ORX63024.1"/>
    <property type="molecule type" value="Genomic_DNA"/>
</dbReference>
<protein>
    <recommendedName>
        <fullName evidence="11">RING-type domain-containing protein</fullName>
    </recommendedName>
</protein>
<evidence type="ECO:0000256" key="5">
    <source>
        <dbReference type="SAM" id="MobiDB-lite"/>
    </source>
</evidence>
<sequence>MHLKRDLLLDELNPELLCGICHDLLDNPMQVHCAEDHMFCYNCILNYGKSSCPSCMESLNNSNFQLSKFAKRQISRLRIKCPSHALGCTWEGALEDDHIQQCSYQMTPCPNSNHGCTEKISNATANDHRAQCLFELMSCPNQVATCKPFLRKDDQAHDAQCAGFRCKYHHEGCAFVGTLSQVGQHGTLYCDRLHDRIHQLEREVQQLKTQLLMMPPTNDLLTPFPNPAPGVPLPGNDKTSYSMPSPSSSSVNDKSMPVTSSAMAATPTSSSQTPIQNPMSPMDDITLLHQMFSSDFFATNASQPTPSADMVLADADLFQGADLNLTSPFLTTSPIHLMPSNSDPHTPPPASHLRQRKASTSSNTSKAKEKKGNKAADGAKSASSSTTADPSAPAPKRTTNGRLIRYSKNKQLAHGAMRMARQRTSSNTITTEVILNALQAASAKGNHDSPGPDPVSAHSPHHPHANSPTPTPASFSFKSLDDVTKFLEELPPIQEASPYLSPHARKSPAMSPYKTMAYKQKSDKRPKHLPPDSPSSSQPQPMDISSPAPADATPMFVLASSFLSKRNQDH</sequence>
<dbReference type="STRING" id="101127.A0A1X2GZC8"/>
<accession>A0A1X2GZC8</accession>
<dbReference type="OrthoDB" id="9049620at2759"/>
<gene>
    <name evidence="9" type="ORF">DM01DRAFT_1331118</name>
</gene>
<dbReference type="InterPro" id="IPR013010">
    <property type="entry name" value="Znf_SIAH"/>
</dbReference>
<feature type="domain" description="TRAF-type" evidence="7">
    <location>
        <begin position="98"/>
        <end position="147"/>
    </location>
</feature>
<dbReference type="Proteomes" id="UP000242146">
    <property type="component" value="Unassembled WGS sequence"/>
</dbReference>
<dbReference type="PANTHER" id="PTHR10131">
    <property type="entry name" value="TNF RECEPTOR ASSOCIATED FACTOR"/>
    <property type="match status" value="1"/>
</dbReference>
<feature type="zinc finger region" description="TRAF-type" evidence="4">
    <location>
        <begin position="98"/>
        <end position="147"/>
    </location>
</feature>
<dbReference type="InterPro" id="IPR001293">
    <property type="entry name" value="Znf_TRAF"/>
</dbReference>
<feature type="region of interest" description="Disordered" evidence="5">
    <location>
        <begin position="494"/>
        <end position="551"/>
    </location>
</feature>
<keyword evidence="1 4" id="KW-0479">Metal-binding</keyword>
<dbReference type="InterPro" id="IPR001841">
    <property type="entry name" value="Znf_RING"/>
</dbReference>
<dbReference type="PROSITE" id="PS51081">
    <property type="entry name" value="ZF_SIAH"/>
    <property type="match status" value="1"/>
</dbReference>
<organism evidence="9 10">
    <name type="scientific">Hesseltinella vesiculosa</name>
    <dbReference type="NCBI Taxonomy" id="101127"/>
    <lineage>
        <taxon>Eukaryota</taxon>
        <taxon>Fungi</taxon>
        <taxon>Fungi incertae sedis</taxon>
        <taxon>Mucoromycota</taxon>
        <taxon>Mucoromycotina</taxon>
        <taxon>Mucoromycetes</taxon>
        <taxon>Mucorales</taxon>
        <taxon>Cunninghamellaceae</taxon>
        <taxon>Hesseltinella</taxon>
    </lineage>
</organism>
<evidence type="ECO:0000256" key="3">
    <source>
        <dbReference type="ARBA" id="ARBA00022833"/>
    </source>
</evidence>
<feature type="compositionally biased region" description="Low complexity" evidence="5">
    <location>
        <begin position="534"/>
        <end position="547"/>
    </location>
</feature>
<keyword evidence="3 4" id="KW-0862">Zinc</keyword>
<dbReference type="InterPro" id="IPR013083">
    <property type="entry name" value="Znf_RING/FYVE/PHD"/>
</dbReference>
<feature type="domain" description="RING-type" evidence="6">
    <location>
        <begin position="18"/>
        <end position="55"/>
    </location>
</feature>
<dbReference type="AlphaFoldDB" id="A0A1X2GZC8"/>
<keyword evidence="10" id="KW-1185">Reference proteome</keyword>
<evidence type="ECO:0000313" key="10">
    <source>
        <dbReference type="Proteomes" id="UP000242146"/>
    </source>
</evidence>
<evidence type="ECO:0000256" key="1">
    <source>
        <dbReference type="ARBA" id="ARBA00022723"/>
    </source>
</evidence>
<evidence type="ECO:0000256" key="4">
    <source>
        <dbReference type="PROSITE-ProRule" id="PRU00207"/>
    </source>
</evidence>
<dbReference type="PROSITE" id="PS50145">
    <property type="entry name" value="ZF_TRAF"/>
    <property type="match status" value="1"/>
</dbReference>
<evidence type="ECO:0000259" key="8">
    <source>
        <dbReference type="PROSITE" id="PS51081"/>
    </source>
</evidence>
<proteinExistence type="predicted"/>